<dbReference type="EMBL" id="DVLP01000086">
    <property type="protein sequence ID" value="HIT74543.1"/>
    <property type="molecule type" value="Genomic_DNA"/>
</dbReference>
<feature type="transmembrane region" description="Helical" evidence="6">
    <location>
        <begin position="380"/>
        <end position="402"/>
    </location>
</feature>
<evidence type="ECO:0000256" key="5">
    <source>
        <dbReference type="SAM" id="MobiDB-lite"/>
    </source>
</evidence>
<protein>
    <submittedName>
        <fullName evidence="8">O-antigen ligase family protein</fullName>
    </submittedName>
</protein>
<feature type="transmembrane region" description="Helical" evidence="6">
    <location>
        <begin position="130"/>
        <end position="148"/>
    </location>
</feature>
<evidence type="ECO:0000256" key="3">
    <source>
        <dbReference type="ARBA" id="ARBA00022989"/>
    </source>
</evidence>
<dbReference type="GO" id="GO:0016020">
    <property type="term" value="C:membrane"/>
    <property type="evidence" value="ECO:0007669"/>
    <property type="project" value="UniProtKB-SubCell"/>
</dbReference>
<reference evidence="8" key="1">
    <citation type="submission" date="2020-10" db="EMBL/GenBank/DDBJ databases">
        <authorList>
            <person name="Gilroy R."/>
        </authorList>
    </citation>
    <scope>NUCLEOTIDE SEQUENCE</scope>
    <source>
        <strain evidence="8">ChiGjej1B1-24693</strain>
    </source>
</reference>
<feature type="transmembrane region" description="Helical" evidence="6">
    <location>
        <begin position="41"/>
        <end position="64"/>
    </location>
</feature>
<feature type="domain" description="O-antigen ligase-related" evidence="7">
    <location>
        <begin position="220"/>
        <end position="354"/>
    </location>
</feature>
<dbReference type="PANTHER" id="PTHR37422">
    <property type="entry name" value="TEICHURONIC ACID BIOSYNTHESIS PROTEIN TUAE"/>
    <property type="match status" value="1"/>
</dbReference>
<feature type="transmembrane region" description="Helical" evidence="6">
    <location>
        <begin position="256"/>
        <end position="283"/>
    </location>
</feature>
<feature type="compositionally biased region" description="Polar residues" evidence="5">
    <location>
        <begin position="459"/>
        <end position="471"/>
    </location>
</feature>
<dbReference type="PANTHER" id="PTHR37422:SF13">
    <property type="entry name" value="LIPOPOLYSACCHARIDE BIOSYNTHESIS PROTEIN PA4999-RELATED"/>
    <property type="match status" value="1"/>
</dbReference>
<feature type="transmembrane region" description="Helical" evidence="6">
    <location>
        <begin position="76"/>
        <end position="96"/>
    </location>
</feature>
<evidence type="ECO:0000256" key="6">
    <source>
        <dbReference type="SAM" id="Phobius"/>
    </source>
</evidence>
<evidence type="ECO:0000256" key="1">
    <source>
        <dbReference type="ARBA" id="ARBA00004141"/>
    </source>
</evidence>
<keyword evidence="4 6" id="KW-0472">Membrane</keyword>
<dbReference type="Pfam" id="PF04932">
    <property type="entry name" value="Wzy_C"/>
    <property type="match status" value="1"/>
</dbReference>
<comment type="subcellular location">
    <subcellularLocation>
        <location evidence="1">Membrane</location>
        <topology evidence="1">Multi-pass membrane protein</topology>
    </subcellularLocation>
</comment>
<keyword evidence="8" id="KW-0436">Ligase</keyword>
<evidence type="ECO:0000256" key="4">
    <source>
        <dbReference type="ARBA" id="ARBA00023136"/>
    </source>
</evidence>
<proteinExistence type="predicted"/>
<feature type="region of interest" description="Disordered" evidence="5">
    <location>
        <begin position="443"/>
        <end position="471"/>
    </location>
</feature>
<evidence type="ECO:0000259" key="7">
    <source>
        <dbReference type="Pfam" id="PF04932"/>
    </source>
</evidence>
<feature type="transmembrane region" description="Helical" evidence="6">
    <location>
        <begin position="211"/>
        <end position="227"/>
    </location>
</feature>
<keyword evidence="2 6" id="KW-0812">Transmembrane</keyword>
<dbReference type="AlphaFoldDB" id="A0A9D1GVI8"/>
<feature type="transmembrane region" description="Helical" evidence="6">
    <location>
        <begin position="102"/>
        <end position="123"/>
    </location>
</feature>
<feature type="transmembrane region" description="Helical" evidence="6">
    <location>
        <begin position="350"/>
        <end position="368"/>
    </location>
</feature>
<reference evidence="8" key="2">
    <citation type="journal article" date="2021" name="PeerJ">
        <title>Extensive microbial diversity within the chicken gut microbiome revealed by metagenomics and culture.</title>
        <authorList>
            <person name="Gilroy R."/>
            <person name="Ravi A."/>
            <person name="Getino M."/>
            <person name="Pursley I."/>
            <person name="Horton D.L."/>
            <person name="Alikhan N.F."/>
            <person name="Baker D."/>
            <person name="Gharbi K."/>
            <person name="Hall N."/>
            <person name="Watson M."/>
            <person name="Adriaenssens E.M."/>
            <person name="Foster-Nyarko E."/>
            <person name="Jarju S."/>
            <person name="Secka A."/>
            <person name="Antonio M."/>
            <person name="Oren A."/>
            <person name="Chaudhuri R.R."/>
            <person name="La Ragione R."/>
            <person name="Hildebrand F."/>
            <person name="Pallen M.J."/>
        </authorList>
    </citation>
    <scope>NUCLEOTIDE SEQUENCE</scope>
    <source>
        <strain evidence="8">ChiGjej1B1-24693</strain>
    </source>
</reference>
<dbReference type="GO" id="GO:0016874">
    <property type="term" value="F:ligase activity"/>
    <property type="evidence" value="ECO:0007669"/>
    <property type="project" value="UniProtKB-KW"/>
</dbReference>
<dbReference type="Proteomes" id="UP000886842">
    <property type="component" value="Unassembled WGS sequence"/>
</dbReference>
<feature type="transmembrane region" description="Helical" evidence="6">
    <location>
        <begin position="185"/>
        <end position="204"/>
    </location>
</feature>
<comment type="caution">
    <text evidence="8">The sequence shown here is derived from an EMBL/GenBank/DDBJ whole genome shotgun (WGS) entry which is preliminary data.</text>
</comment>
<organism evidence="8 9">
    <name type="scientific">Candidatus Avipropionibacterium avicola</name>
    <dbReference type="NCBI Taxonomy" id="2840701"/>
    <lineage>
        <taxon>Bacteria</taxon>
        <taxon>Bacillati</taxon>
        <taxon>Actinomycetota</taxon>
        <taxon>Actinomycetes</taxon>
        <taxon>Propionibacteriales</taxon>
        <taxon>Propionibacteriaceae</taxon>
        <taxon>Propionibacteriaceae incertae sedis</taxon>
        <taxon>Candidatus Avipropionibacterium</taxon>
    </lineage>
</organism>
<keyword evidence="3 6" id="KW-1133">Transmembrane helix</keyword>
<feature type="compositionally biased region" description="Low complexity" evidence="5">
    <location>
        <begin position="446"/>
        <end position="458"/>
    </location>
</feature>
<dbReference type="InterPro" id="IPR051533">
    <property type="entry name" value="WaaL-like"/>
</dbReference>
<name>A0A9D1GVI8_9ACTN</name>
<dbReference type="InterPro" id="IPR007016">
    <property type="entry name" value="O-antigen_ligase-rel_domated"/>
</dbReference>
<gene>
    <name evidence="8" type="ORF">IAA98_03070</name>
</gene>
<accession>A0A9D1GVI8</accession>
<sequence length="471" mass="50609">MIAGITVALAVCVVLFGLSVRRPQWGVLAMTALMPFHGLLLIYPVTVSFWKEAAVLAILVACLFARRMPRNRTVVAPWLLPLIVLVPLGVISALIVHGADAFFPLKIAFFYILLAVVAVMFPFTRRDKDVFVSILIVTGVLSSLYGIWQQFAGPFALADMGYEWNEHIRSAGPLLRSFGTFNQPFPFGLFLMLVIIVGTATALAEPHRLRSRLFLLAFPVLGLGMVLSVVRASYVGVVVGLILIGVLLYRRFLGWLGVAAAGGVLALAATAAVFGSAVVSTFFSSSSLEDRGGHWTTNVPLILTQPFGQGLGTTGSSAAKVSDGWDPAAPLYQPDSNIIKILLELGPLGFALYVAIVLLMVIPLTRMIPLTTDPLERGLLGGVVAATLAACVAALFSTYLEIFPMDAYFWLFPAVAGSTSLTVRNQLSGRLRLPRPAILSTHRTRSTTAAIRSRNAASENPSANRVNSETE</sequence>
<evidence type="ECO:0000313" key="9">
    <source>
        <dbReference type="Proteomes" id="UP000886842"/>
    </source>
</evidence>
<evidence type="ECO:0000313" key="8">
    <source>
        <dbReference type="EMBL" id="HIT74543.1"/>
    </source>
</evidence>
<evidence type="ECO:0000256" key="2">
    <source>
        <dbReference type="ARBA" id="ARBA00022692"/>
    </source>
</evidence>